<dbReference type="Gene3D" id="3.40.50.150">
    <property type="entry name" value="Vaccinia Virus protein VP39"/>
    <property type="match status" value="1"/>
</dbReference>
<keyword evidence="2" id="KW-0698">rRNA processing</keyword>
<dbReference type="GO" id="GO:1990259">
    <property type="term" value="F:histone H2AQ104 methyltransferase activity"/>
    <property type="evidence" value="ECO:0007669"/>
    <property type="project" value="TreeGrafter"/>
</dbReference>
<dbReference type="InterPro" id="IPR000692">
    <property type="entry name" value="Fibrillarin"/>
</dbReference>
<organism evidence="6 7">
    <name type="scientific">Heracleum sosnowskyi</name>
    <dbReference type="NCBI Taxonomy" id="360622"/>
    <lineage>
        <taxon>Eukaryota</taxon>
        <taxon>Viridiplantae</taxon>
        <taxon>Streptophyta</taxon>
        <taxon>Embryophyta</taxon>
        <taxon>Tracheophyta</taxon>
        <taxon>Spermatophyta</taxon>
        <taxon>Magnoliopsida</taxon>
        <taxon>eudicotyledons</taxon>
        <taxon>Gunneridae</taxon>
        <taxon>Pentapetalae</taxon>
        <taxon>asterids</taxon>
        <taxon>campanulids</taxon>
        <taxon>Apiales</taxon>
        <taxon>Apiaceae</taxon>
        <taxon>Apioideae</taxon>
        <taxon>apioid superclade</taxon>
        <taxon>Tordylieae</taxon>
        <taxon>Tordyliinae</taxon>
        <taxon>Heracleum</taxon>
    </lineage>
</organism>
<dbReference type="SMART" id="SM01206">
    <property type="entry name" value="Fibrillarin"/>
    <property type="match status" value="1"/>
</dbReference>
<gene>
    <name evidence="6" type="ORF">POM88_005602</name>
</gene>
<dbReference type="PANTHER" id="PTHR10335">
    <property type="entry name" value="RRNA 2-O-METHYLTRANSFERASE FIBRILLARIN"/>
    <property type="match status" value="1"/>
</dbReference>
<dbReference type="EMBL" id="JAUIZM010000002">
    <property type="protein sequence ID" value="KAK1395739.1"/>
    <property type="molecule type" value="Genomic_DNA"/>
</dbReference>
<keyword evidence="4" id="KW-0808">Transferase</keyword>
<evidence type="ECO:0000256" key="1">
    <source>
        <dbReference type="ARBA" id="ARBA00010632"/>
    </source>
</evidence>
<evidence type="ECO:0000256" key="4">
    <source>
        <dbReference type="ARBA" id="ARBA00022679"/>
    </source>
</evidence>
<evidence type="ECO:0000256" key="2">
    <source>
        <dbReference type="ARBA" id="ARBA00022552"/>
    </source>
</evidence>
<dbReference type="Gene3D" id="3.30.200.20">
    <property type="entry name" value="Phosphorylase Kinase, domain 1"/>
    <property type="match status" value="1"/>
</dbReference>
<evidence type="ECO:0000313" key="7">
    <source>
        <dbReference type="Proteomes" id="UP001237642"/>
    </source>
</evidence>
<dbReference type="GO" id="GO:0000494">
    <property type="term" value="P:box C/D sno(s)RNA 3'-end processing"/>
    <property type="evidence" value="ECO:0007669"/>
    <property type="project" value="TreeGrafter"/>
</dbReference>
<evidence type="ECO:0000313" key="6">
    <source>
        <dbReference type="EMBL" id="KAK1395739.1"/>
    </source>
</evidence>
<dbReference type="AlphaFoldDB" id="A0AAD8J125"/>
<name>A0AAD8J125_9APIA</name>
<sequence>MEMTRAVVKPYKQHEGVFIVSDEIKDQLCTKNMVPGETVHNEPLYSVPNEDATKSEYRVWDPSTSDLAAALLKVYVLTPFPSKELSNIAIRRPNIVPIVGNYEHPTTYSDRVRTVDVVLSELPMPCQHSVLGLNASGYLKHEGHFVTSVKVNLKLPIK</sequence>
<evidence type="ECO:0000256" key="5">
    <source>
        <dbReference type="ARBA" id="ARBA00022884"/>
    </source>
</evidence>
<reference evidence="6" key="2">
    <citation type="submission" date="2023-05" db="EMBL/GenBank/DDBJ databases">
        <authorList>
            <person name="Schelkunov M.I."/>
        </authorList>
    </citation>
    <scope>NUCLEOTIDE SEQUENCE</scope>
    <source>
        <strain evidence="6">Hsosn_3</strain>
        <tissue evidence="6">Leaf</tissue>
    </source>
</reference>
<proteinExistence type="inferred from homology"/>
<protein>
    <submittedName>
        <fullName evidence="6">Uncharacterized protein</fullName>
    </submittedName>
</protein>
<comment type="caution">
    <text evidence="6">The sequence shown here is derived from an EMBL/GenBank/DDBJ whole genome shotgun (WGS) entry which is preliminary data.</text>
</comment>
<dbReference type="SUPFAM" id="SSF53335">
    <property type="entry name" value="S-adenosyl-L-methionine-dependent methyltransferases"/>
    <property type="match status" value="1"/>
</dbReference>
<dbReference type="Proteomes" id="UP001237642">
    <property type="component" value="Unassembled WGS sequence"/>
</dbReference>
<dbReference type="GO" id="GO:0032040">
    <property type="term" value="C:small-subunit processome"/>
    <property type="evidence" value="ECO:0007669"/>
    <property type="project" value="TreeGrafter"/>
</dbReference>
<dbReference type="GO" id="GO:0008649">
    <property type="term" value="F:rRNA methyltransferase activity"/>
    <property type="evidence" value="ECO:0007669"/>
    <property type="project" value="TreeGrafter"/>
</dbReference>
<comment type="similarity">
    <text evidence="1">Belongs to the methyltransferase superfamily. Fibrillarin family.</text>
</comment>
<dbReference type="Pfam" id="PF01269">
    <property type="entry name" value="Fibrillarin"/>
    <property type="match status" value="2"/>
</dbReference>
<dbReference type="InterPro" id="IPR029063">
    <property type="entry name" value="SAM-dependent_MTases_sf"/>
</dbReference>
<dbReference type="PRINTS" id="PR00052">
    <property type="entry name" value="FIBRILLARIN"/>
</dbReference>
<keyword evidence="3" id="KW-0489">Methyltransferase</keyword>
<dbReference type="GO" id="GO:0003723">
    <property type="term" value="F:RNA binding"/>
    <property type="evidence" value="ECO:0007669"/>
    <property type="project" value="UniProtKB-KW"/>
</dbReference>
<dbReference type="PANTHER" id="PTHR10335:SF0">
    <property type="entry name" value="RRNA 2'-O-METHYLTRANSFERASE FIBRILLARIN 1-RELATED"/>
    <property type="match status" value="1"/>
</dbReference>
<evidence type="ECO:0000256" key="3">
    <source>
        <dbReference type="ARBA" id="ARBA00022603"/>
    </source>
</evidence>
<keyword evidence="7" id="KW-1185">Reference proteome</keyword>
<dbReference type="GO" id="GO:0031428">
    <property type="term" value="C:box C/D methylation guide snoRNP complex"/>
    <property type="evidence" value="ECO:0007669"/>
    <property type="project" value="TreeGrafter"/>
</dbReference>
<accession>A0AAD8J125</accession>
<reference evidence="6" key="1">
    <citation type="submission" date="2023-02" db="EMBL/GenBank/DDBJ databases">
        <title>Genome of toxic invasive species Heracleum sosnowskyi carries increased number of genes despite the absence of recent whole-genome duplications.</title>
        <authorList>
            <person name="Schelkunov M."/>
            <person name="Shtratnikova V."/>
            <person name="Makarenko M."/>
            <person name="Klepikova A."/>
            <person name="Omelchenko D."/>
            <person name="Novikova G."/>
            <person name="Obukhova E."/>
            <person name="Bogdanov V."/>
            <person name="Penin A."/>
            <person name="Logacheva M."/>
        </authorList>
    </citation>
    <scope>NUCLEOTIDE SEQUENCE</scope>
    <source>
        <strain evidence="6">Hsosn_3</strain>
        <tissue evidence="6">Leaf</tissue>
    </source>
</reference>
<keyword evidence="5" id="KW-0694">RNA-binding</keyword>